<proteinExistence type="predicted"/>
<organism evidence="2 3">
    <name type="scientific">Chelonia mydas</name>
    <name type="common">Green sea-turtle</name>
    <name type="synonym">Chelonia agassizi</name>
    <dbReference type="NCBI Taxonomy" id="8469"/>
    <lineage>
        <taxon>Eukaryota</taxon>
        <taxon>Metazoa</taxon>
        <taxon>Chordata</taxon>
        <taxon>Craniata</taxon>
        <taxon>Vertebrata</taxon>
        <taxon>Euteleostomi</taxon>
        <taxon>Archelosauria</taxon>
        <taxon>Testudinata</taxon>
        <taxon>Testudines</taxon>
        <taxon>Cryptodira</taxon>
        <taxon>Durocryptodira</taxon>
        <taxon>Americhelydia</taxon>
        <taxon>Chelonioidea</taxon>
        <taxon>Cheloniidae</taxon>
        <taxon>Chelonia</taxon>
    </lineage>
</organism>
<feature type="compositionally biased region" description="Polar residues" evidence="1">
    <location>
        <begin position="209"/>
        <end position="219"/>
    </location>
</feature>
<sequence>MLTGGSGLQGPTISPKGPFPLGPFPRHIWIHHNTPQDSLDKACHEIWKRVQGLSEELQPTSTSPVLQPTCHPVLSSEPLREEGSNYLKESLEQNCVKDEISLLVEQEYLSLTQENISGTDMQGLEGSKKSASTLNQSSSNNSLFLLSDRDQLLDETEAVESMYRAMMGSKEREMKLRSLCDAQLSTKSTIAGILRPAKCTFKNARGVDNGSSNPVASNKETSKSLVPCPLKHTEAAKAPDNQMVAEETRLTKDYLPSNMFSSPTHKESAVVPPPSTTAESQAPGPKKQLPVFAKICSKTDPDSVPEGLQNTVTTTASEKNNLKYNGNVFTPRFATTSTTTSLNQPVWLSLNYPPPPLYPNHSNFPQFQVTPYNPQQIFRSPYTPLLNYIPLVQPGYSYQQRNPSKPSSSVTTCSAAIAEASLQNEQEADKFHGLWSYPYWNLPGTGGLRLQAEVCMQHVQAHLRQL</sequence>
<keyword evidence="3" id="KW-1185">Reference proteome</keyword>
<protein>
    <submittedName>
        <fullName evidence="2">Uncharacterized protein</fullName>
    </submittedName>
</protein>
<evidence type="ECO:0000313" key="2">
    <source>
        <dbReference type="EMBL" id="EMP34907.1"/>
    </source>
</evidence>
<dbReference type="Proteomes" id="UP000031443">
    <property type="component" value="Unassembled WGS sequence"/>
</dbReference>
<evidence type="ECO:0000313" key="3">
    <source>
        <dbReference type="Proteomes" id="UP000031443"/>
    </source>
</evidence>
<dbReference type="PANTHER" id="PTHR35674">
    <property type="entry name" value="CDNA SEQUENCE CK137956"/>
    <property type="match status" value="1"/>
</dbReference>
<dbReference type="InterPro" id="IPR031496">
    <property type="entry name" value="DUF4688"/>
</dbReference>
<dbReference type="AlphaFoldDB" id="M7C394"/>
<dbReference type="EMBL" id="KB530910">
    <property type="protein sequence ID" value="EMP34907.1"/>
    <property type="molecule type" value="Genomic_DNA"/>
</dbReference>
<reference evidence="3" key="1">
    <citation type="journal article" date="2013" name="Nat. Genet.">
        <title>The draft genomes of soft-shell turtle and green sea turtle yield insights into the development and evolution of the turtle-specific body plan.</title>
        <authorList>
            <person name="Wang Z."/>
            <person name="Pascual-Anaya J."/>
            <person name="Zadissa A."/>
            <person name="Li W."/>
            <person name="Niimura Y."/>
            <person name="Huang Z."/>
            <person name="Li C."/>
            <person name="White S."/>
            <person name="Xiong Z."/>
            <person name="Fang D."/>
            <person name="Wang B."/>
            <person name="Ming Y."/>
            <person name="Chen Y."/>
            <person name="Zheng Y."/>
            <person name="Kuraku S."/>
            <person name="Pignatelli M."/>
            <person name="Herrero J."/>
            <person name="Beal K."/>
            <person name="Nozawa M."/>
            <person name="Li Q."/>
            <person name="Wang J."/>
            <person name="Zhang H."/>
            <person name="Yu L."/>
            <person name="Shigenobu S."/>
            <person name="Wang J."/>
            <person name="Liu J."/>
            <person name="Flicek P."/>
            <person name="Searle S."/>
            <person name="Wang J."/>
            <person name="Kuratani S."/>
            <person name="Yin Y."/>
            <person name="Aken B."/>
            <person name="Zhang G."/>
            <person name="Irie N."/>
        </authorList>
    </citation>
    <scope>NUCLEOTIDE SEQUENCE [LARGE SCALE GENOMIC DNA]</scope>
</reference>
<feature type="region of interest" description="Disordered" evidence="1">
    <location>
        <begin position="204"/>
        <end position="228"/>
    </location>
</feature>
<feature type="region of interest" description="Disordered" evidence="1">
    <location>
        <begin position="255"/>
        <end position="286"/>
    </location>
</feature>
<evidence type="ECO:0000256" key="1">
    <source>
        <dbReference type="SAM" id="MobiDB-lite"/>
    </source>
</evidence>
<dbReference type="Pfam" id="PF15752">
    <property type="entry name" value="DUF4688"/>
    <property type="match status" value="2"/>
</dbReference>
<gene>
    <name evidence="2" type="ORF">UY3_07941</name>
</gene>
<name>M7C394_CHEMY</name>
<accession>M7C394</accession>
<dbReference type="PANTHER" id="PTHR35674:SF1">
    <property type="entry name" value="CDNA SEQUENCE CK137956"/>
    <property type="match status" value="1"/>
</dbReference>